<dbReference type="AlphaFoldDB" id="A0A239KV99"/>
<dbReference type="RefSeq" id="WP_245655623.1">
    <property type="nucleotide sequence ID" value="NZ_FZOL01000029.1"/>
</dbReference>
<keyword evidence="1 3" id="KW-0547">Nucleotide-binding</keyword>
<evidence type="ECO:0000256" key="3">
    <source>
        <dbReference type="RuleBase" id="RU003322"/>
    </source>
</evidence>
<dbReference type="Gene3D" id="3.30.420.40">
    <property type="match status" value="3"/>
</dbReference>
<evidence type="ECO:0000313" key="5">
    <source>
        <dbReference type="Proteomes" id="UP000198407"/>
    </source>
</evidence>
<name>A0A239KV99_9PSED</name>
<dbReference type="EMBL" id="FZOL01000029">
    <property type="protein sequence ID" value="SNT21543.1"/>
    <property type="molecule type" value="Genomic_DNA"/>
</dbReference>
<evidence type="ECO:0000313" key="4">
    <source>
        <dbReference type="EMBL" id="SNT21543.1"/>
    </source>
</evidence>
<reference evidence="5" key="1">
    <citation type="submission" date="2017-06" db="EMBL/GenBank/DDBJ databases">
        <authorList>
            <person name="Varghese N."/>
            <person name="Submissions S."/>
        </authorList>
    </citation>
    <scope>NUCLEOTIDE SEQUENCE [LARGE SCALE GENOMIC DNA]</scope>
    <source>
        <strain evidence="5">DSM 22348</strain>
    </source>
</reference>
<proteinExistence type="inferred from homology"/>
<keyword evidence="2 3" id="KW-0067">ATP-binding</keyword>
<dbReference type="InterPro" id="IPR013126">
    <property type="entry name" value="Hsp_70_fam"/>
</dbReference>
<sequence>MKIGVDFGTSFSSAAVCMNGKVQYITFGQERQFRTAVFFPNRHVDESLFSLTAEHEREIDNAIRARKSRYSQQLADYEQRLAAVLGEERKRAREDDPYSAQEKEKRRSNLIKPRRFSDEEMYRMEFNAILRRWREQQSESIAQEGLHVRQATGVFGEDALDALYNNEPGKIFQSPKSMLGFKLEQPYLDVVTGVVAQVLAHIRQAAEQQLGTEVRAVVLGRPVEFRGIGASADPLAPQRLLEQAAREAGFTEVEFLEEPCAAALAYHVGEPVAHEALIIDIGGGTTDVAYATVGGKAAKPVIHRVWGKGLGGTDVDVELSMRVVMPLFGHGHEHGLAQYAYRSAAKVAELSRQQEFLRTCTKRVVEPFRTRLEALRLKGRTVRLNRDVEQLKIELSDESTAGLSLDFIEQDLAAHVDDVALTASAQGFLDKLGQLLEQVRSDLPEVNPVIFMTGGMSRAPYVQDCVRSYFGLSRIVAGDASFGVVSGLAQFARPVETADPAREEQRMTRLRERYARVMAHADESAALYRTKVDDFEGQLKVQKRIFAGTDIAGYLELLEQQVSTTYEANQLAGWLPQGERFTEIEYFEALVRQDGGARCFKSVADVPGFLRHEFEDWDDEAFRAHAKDLRQEYRNVCGWVFEAQETMEEERGFEDFFEELGAWPDGVEALRRYNDQALALFDNLQEGLQRCQKAGLDLLQMADYRREDYDPTLMQELLDS</sequence>
<dbReference type="GO" id="GO:0005524">
    <property type="term" value="F:ATP binding"/>
    <property type="evidence" value="ECO:0007669"/>
    <property type="project" value="UniProtKB-KW"/>
</dbReference>
<dbReference type="PANTHER" id="PTHR19375">
    <property type="entry name" value="HEAT SHOCK PROTEIN 70KDA"/>
    <property type="match status" value="1"/>
</dbReference>
<accession>A0A239KV99</accession>
<dbReference type="GO" id="GO:0140662">
    <property type="term" value="F:ATP-dependent protein folding chaperone"/>
    <property type="evidence" value="ECO:0007669"/>
    <property type="project" value="InterPro"/>
</dbReference>
<dbReference type="Gene3D" id="3.90.640.10">
    <property type="entry name" value="Actin, Chain A, domain 4"/>
    <property type="match status" value="1"/>
</dbReference>
<dbReference type="InterPro" id="IPR043129">
    <property type="entry name" value="ATPase_NBD"/>
</dbReference>
<evidence type="ECO:0000256" key="2">
    <source>
        <dbReference type="ARBA" id="ARBA00022840"/>
    </source>
</evidence>
<dbReference type="Pfam" id="PF00012">
    <property type="entry name" value="HSP70"/>
    <property type="match status" value="1"/>
</dbReference>
<protein>
    <submittedName>
        <fullName evidence="4">Hsp70 protein</fullName>
    </submittedName>
</protein>
<dbReference type="Gene3D" id="3.30.30.30">
    <property type="match status" value="1"/>
</dbReference>
<dbReference type="Proteomes" id="UP000198407">
    <property type="component" value="Unassembled WGS sequence"/>
</dbReference>
<dbReference type="STRING" id="1215104.GCA_000730585_02100"/>
<organism evidence="4 5">
    <name type="scientific">Pseudomonas japonica</name>
    <dbReference type="NCBI Taxonomy" id="256466"/>
    <lineage>
        <taxon>Bacteria</taxon>
        <taxon>Pseudomonadati</taxon>
        <taxon>Pseudomonadota</taxon>
        <taxon>Gammaproteobacteria</taxon>
        <taxon>Pseudomonadales</taxon>
        <taxon>Pseudomonadaceae</taxon>
        <taxon>Pseudomonas</taxon>
    </lineage>
</organism>
<keyword evidence="5" id="KW-1185">Reference proteome</keyword>
<evidence type="ECO:0000256" key="1">
    <source>
        <dbReference type="ARBA" id="ARBA00022741"/>
    </source>
</evidence>
<gene>
    <name evidence="4" type="ORF">SAMN05444352_12926</name>
</gene>
<comment type="similarity">
    <text evidence="3">Belongs to the heat shock protein 70 family.</text>
</comment>
<dbReference type="SUPFAM" id="SSF53067">
    <property type="entry name" value="Actin-like ATPase domain"/>
    <property type="match status" value="2"/>
</dbReference>